<dbReference type="KEGG" id="mtr:11424395"/>
<evidence type="ECO:0000256" key="6">
    <source>
        <dbReference type="ARBA" id="ARBA00023136"/>
    </source>
</evidence>
<dbReference type="Gramene" id="rna18712">
    <property type="protein sequence ID" value="RHN70157.1"/>
    <property type="gene ID" value="gene18712"/>
</dbReference>
<keyword evidence="5 7" id="KW-1133">Transmembrane helix</keyword>
<dbReference type="HOGENOM" id="CLU_043459_1_1_1"/>
<protein>
    <recommendedName>
        <fullName evidence="7">Probable purine permease</fullName>
    </recommendedName>
</protein>
<feature type="transmembrane region" description="Helical" evidence="7">
    <location>
        <begin position="17"/>
        <end position="42"/>
    </location>
</feature>
<evidence type="ECO:0000313" key="8">
    <source>
        <dbReference type="EMBL" id="AES73111.2"/>
    </source>
</evidence>
<keyword evidence="11" id="KW-1185">Reference proteome</keyword>
<accession>G7J4H5</accession>
<dbReference type="Proteomes" id="UP000265566">
    <property type="component" value="Chromosome 3"/>
</dbReference>
<keyword evidence="6 7" id="KW-0472">Membrane</keyword>
<proteinExistence type="inferred from homology"/>
<reference evidence="9" key="4">
    <citation type="journal article" date="2018" name="Nat. Plants">
        <title>Whole-genome landscape of Medicago truncatula symbiotic genes.</title>
        <authorList>
            <person name="Pecrix Y."/>
            <person name="Gamas P."/>
            <person name="Carrere S."/>
        </authorList>
    </citation>
    <scope>NUCLEOTIDE SEQUENCE</scope>
    <source>
        <tissue evidence="9">Leaves</tissue>
    </source>
</reference>
<dbReference type="InterPro" id="IPR037185">
    <property type="entry name" value="EmrE-like"/>
</dbReference>
<comment type="similarity">
    <text evidence="2 7">Belongs to the purine permeases (TC 2.A.7.14) family.</text>
</comment>
<evidence type="ECO:0000256" key="7">
    <source>
        <dbReference type="RuleBase" id="RU368015"/>
    </source>
</evidence>
<feature type="transmembrane region" description="Helical" evidence="7">
    <location>
        <begin position="48"/>
        <end position="71"/>
    </location>
</feature>
<feature type="transmembrane region" description="Helical" evidence="7">
    <location>
        <begin position="268"/>
        <end position="290"/>
    </location>
</feature>
<evidence type="ECO:0000256" key="2">
    <source>
        <dbReference type="ARBA" id="ARBA00006213"/>
    </source>
</evidence>
<evidence type="ECO:0000256" key="3">
    <source>
        <dbReference type="ARBA" id="ARBA00022448"/>
    </source>
</evidence>
<organism evidence="8 11">
    <name type="scientific">Medicago truncatula</name>
    <name type="common">Barrel medic</name>
    <name type="synonym">Medicago tribuloides</name>
    <dbReference type="NCBI Taxonomy" id="3880"/>
    <lineage>
        <taxon>Eukaryota</taxon>
        <taxon>Viridiplantae</taxon>
        <taxon>Streptophyta</taxon>
        <taxon>Embryophyta</taxon>
        <taxon>Tracheophyta</taxon>
        <taxon>Spermatophyta</taxon>
        <taxon>Magnoliopsida</taxon>
        <taxon>eudicotyledons</taxon>
        <taxon>Gunneridae</taxon>
        <taxon>Pentapetalae</taxon>
        <taxon>rosids</taxon>
        <taxon>fabids</taxon>
        <taxon>Fabales</taxon>
        <taxon>Fabaceae</taxon>
        <taxon>Papilionoideae</taxon>
        <taxon>50 kb inversion clade</taxon>
        <taxon>NPAAA clade</taxon>
        <taxon>Hologalegina</taxon>
        <taxon>IRL clade</taxon>
        <taxon>Trifolieae</taxon>
        <taxon>Medicago</taxon>
    </lineage>
</organism>
<name>G7J4H5_MEDTR</name>
<evidence type="ECO:0000256" key="4">
    <source>
        <dbReference type="ARBA" id="ARBA00022692"/>
    </source>
</evidence>
<evidence type="ECO:0000313" key="10">
    <source>
        <dbReference type="EnsemblPlants" id="AES73111"/>
    </source>
</evidence>
<feature type="transmembrane region" description="Helical" evidence="7">
    <location>
        <begin position="324"/>
        <end position="343"/>
    </location>
</feature>
<feature type="transmembrane region" description="Helical" evidence="7">
    <location>
        <begin position="102"/>
        <end position="121"/>
    </location>
</feature>
<evidence type="ECO:0000256" key="5">
    <source>
        <dbReference type="ARBA" id="ARBA00022989"/>
    </source>
</evidence>
<reference evidence="8 11" key="2">
    <citation type="journal article" date="2014" name="BMC Genomics">
        <title>An improved genome release (version Mt4.0) for the model legume Medicago truncatula.</title>
        <authorList>
            <person name="Tang H."/>
            <person name="Krishnakumar V."/>
            <person name="Bidwell S."/>
            <person name="Rosen B."/>
            <person name="Chan A."/>
            <person name="Zhou S."/>
            <person name="Gentzbittel L."/>
            <person name="Childs K.L."/>
            <person name="Yandell M."/>
            <person name="Gundlach H."/>
            <person name="Mayer K.F."/>
            <person name="Schwartz D.C."/>
            <person name="Town C.D."/>
        </authorList>
    </citation>
    <scope>GENOME REANNOTATION</scope>
    <source>
        <strain evidence="10 11">cv. Jemalong A17</strain>
    </source>
</reference>
<evidence type="ECO:0000313" key="11">
    <source>
        <dbReference type="Proteomes" id="UP000002051"/>
    </source>
</evidence>
<feature type="transmembrane region" description="Helical" evidence="7">
    <location>
        <begin position="190"/>
        <end position="214"/>
    </location>
</feature>
<evidence type="ECO:0000256" key="1">
    <source>
        <dbReference type="ARBA" id="ARBA00004141"/>
    </source>
</evidence>
<feature type="transmembrane region" description="Helical" evidence="7">
    <location>
        <begin position="133"/>
        <end position="151"/>
    </location>
</feature>
<dbReference type="SUPFAM" id="SSF103481">
    <property type="entry name" value="Multidrug resistance efflux transporter EmrE"/>
    <property type="match status" value="1"/>
</dbReference>
<dbReference type="OrthoDB" id="1865379at2759"/>
<feature type="transmembrane region" description="Helical" evidence="7">
    <location>
        <begin position="297"/>
        <end position="318"/>
    </location>
</feature>
<reference evidence="10" key="3">
    <citation type="submission" date="2015-04" db="UniProtKB">
        <authorList>
            <consortium name="EnsemblPlants"/>
        </authorList>
    </citation>
    <scope>IDENTIFICATION</scope>
    <source>
        <strain evidence="10">cv. Jemalong A17</strain>
    </source>
</reference>
<dbReference type="EMBL" id="CM001219">
    <property type="protein sequence ID" value="AES73111.2"/>
    <property type="molecule type" value="Genomic_DNA"/>
</dbReference>
<dbReference type="PANTHER" id="PTHR31376:SF1">
    <property type="entry name" value="PURINE PERMEASE 2"/>
    <property type="match status" value="1"/>
</dbReference>
<dbReference type="EMBL" id="PSQE01000003">
    <property type="protein sequence ID" value="RHN70157.1"/>
    <property type="molecule type" value="Genomic_DNA"/>
</dbReference>
<keyword evidence="3 7" id="KW-0813">Transport</keyword>
<dbReference type="PANTHER" id="PTHR31376">
    <property type="entry name" value="OS09G0467300 PROTEIN-RELATED"/>
    <property type="match status" value="1"/>
</dbReference>
<accession>A0A0C3VP14</accession>
<dbReference type="STRING" id="3880.G7J4H5"/>
<dbReference type="AlphaFoldDB" id="G7J4H5"/>
<dbReference type="GO" id="GO:0022857">
    <property type="term" value="F:transmembrane transporter activity"/>
    <property type="evidence" value="ECO:0000318"/>
    <property type="project" value="GO_Central"/>
</dbReference>
<dbReference type="eggNOG" id="ENOG502QTN9">
    <property type="taxonomic scope" value="Eukaryota"/>
</dbReference>
<feature type="transmembrane region" description="Helical" evidence="7">
    <location>
        <begin position="158"/>
        <end position="178"/>
    </location>
</feature>
<keyword evidence="4 7" id="KW-0812">Transmembrane</keyword>
<dbReference type="PaxDb" id="3880-AES73111"/>
<dbReference type="GO" id="GO:0015211">
    <property type="term" value="F:purine nucleoside transmembrane transporter activity"/>
    <property type="evidence" value="ECO:0007669"/>
    <property type="project" value="UniProtKB-UniRule"/>
</dbReference>
<reference evidence="8 11" key="1">
    <citation type="journal article" date="2011" name="Nature">
        <title>The Medicago genome provides insight into the evolution of rhizobial symbioses.</title>
        <authorList>
            <person name="Young N.D."/>
            <person name="Debelle F."/>
            <person name="Oldroyd G.E."/>
            <person name="Geurts R."/>
            <person name="Cannon S.B."/>
            <person name="Udvardi M.K."/>
            <person name="Benedito V.A."/>
            <person name="Mayer K.F."/>
            <person name="Gouzy J."/>
            <person name="Schoof H."/>
            <person name="Van de Peer Y."/>
            <person name="Proost S."/>
            <person name="Cook D.R."/>
            <person name="Meyers B.C."/>
            <person name="Spannagl M."/>
            <person name="Cheung F."/>
            <person name="De Mita S."/>
            <person name="Krishnakumar V."/>
            <person name="Gundlach H."/>
            <person name="Zhou S."/>
            <person name="Mudge J."/>
            <person name="Bharti A.K."/>
            <person name="Murray J.D."/>
            <person name="Naoumkina M.A."/>
            <person name="Rosen B."/>
            <person name="Silverstein K.A."/>
            <person name="Tang H."/>
            <person name="Rombauts S."/>
            <person name="Zhao P.X."/>
            <person name="Zhou P."/>
            <person name="Barbe V."/>
            <person name="Bardou P."/>
            <person name="Bechner M."/>
            <person name="Bellec A."/>
            <person name="Berger A."/>
            <person name="Berges H."/>
            <person name="Bidwell S."/>
            <person name="Bisseling T."/>
            <person name="Choisne N."/>
            <person name="Couloux A."/>
            <person name="Denny R."/>
            <person name="Deshpande S."/>
            <person name="Dai X."/>
            <person name="Doyle J.J."/>
            <person name="Dudez A.M."/>
            <person name="Farmer A.D."/>
            <person name="Fouteau S."/>
            <person name="Franken C."/>
            <person name="Gibelin C."/>
            <person name="Gish J."/>
            <person name="Goldstein S."/>
            <person name="Gonzalez A.J."/>
            <person name="Green P.J."/>
            <person name="Hallab A."/>
            <person name="Hartog M."/>
            <person name="Hua A."/>
            <person name="Humphray S.J."/>
            <person name="Jeong D.H."/>
            <person name="Jing Y."/>
            <person name="Jocker A."/>
            <person name="Kenton S.M."/>
            <person name="Kim D.J."/>
            <person name="Klee K."/>
            <person name="Lai H."/>
            <person name="Lang C."/>
            <person name="Lin S."/>
            <person name="Macmil S.L."/>
            <person name="Magdelenat G."/>
            <person name="Matthews L."/>
            <person name="McCorrison J."/>
            <person name="Monaghan E.L."/>
            <person name="Mun J.H."/>
            <person name="Najar F.Z."/>
            <person name="Nicholson C."/>
            <person name="Noirot C."/>
            <person name="O'Bleness M."/>
            <person name="Paule C.R."/>
            <person name="Poulain J."/>
            <person name="Prion F."/>
            <person name="Qin B."/>
            <person name="Qu C."/>
            <person name="Retzel E.F."/>
            <person name="Riddle C."/>
            <person name="Sallet E."/>
            <person name="Samain S."/>
            <person name="Samson N."/>
            <person name="Sanders I."/>
            <person name="Saurat O."/>
            <person name="Scarpelli C."/>
            <person name="Schiex T."/>
            <person name="Segurens B."/>
            <person name="Severin A.J."/>
            <person name="Sherrier D.J."/>
            <person name="Shi R."/>
            <person name="Sims S."/>
            <person name="Singer S.R."/>
            <person name="Sinharoy S."/>
            <person name="Sterck L."/>
            <person name="Viollet A."/>
            <person name="Wang B.B."/>
            <person name="Wang K."/>
            <person name="Wang M."/>
            <person name="Wang X."/>
            <person name="Warfsmann J."/>
            <person name="Weissenbach J."/>
            <person name="White D.D."/>
            <person name="White J.D."/>
            <person name="Wiley G.B."/>
            <person name="Wincker P."/>
            <person name="Xing Y."/>
            <person name="Yang L."/>
            <person name="Yao Z."/>
            <person name="Ying F."/>
            <person name="Zhai J."/>
            <person name="Zhou L."/>
            <person name="Zuber A."/>
            <person name="Denarie J."/>
            <person name="Dixon R.A."/>
            <person name="May G.D."/>
            <person name="Schwartz D.C."/>
            <person name="Rogers J."/>
            <person name="Quetier F."/>
            <person name="Town C.D."/>
            <person name="Roe B.A."/>
        </authorList>
    </citation>
    <scope>NUCLEOTIDE SEQUENCE [LARGE SCALE GENOMIC DNA]</scope>
    <source>
        <strain evidence="8">A17</strain>
        <strain evidence="10 11">cv. Jemalong A17</strain>
    </source>
</reference>
<sequence>MEEGKEQQVAKKKMNKFLLIVNCLILALGNSGGPLIMRLYFIHGGQRVWLSACLETAGFPLMLIPLTISYIQRFRHRHKPLPSNTISIASEKQNIISMKPPIFFAAAFVGILTGLDDYLYAYGVARLPVSTSSLIIASQLGFTAFFAFLLVKQKFTAFTVNAVFLLTVGAGVLAMHTSSDRPAGVSAKQYAIGFSTTVAASALYGFVLPAVELVYKKIKQPITYSLVMEFQFVMCMFATIFCTIGMIINNDFKMIPREARNFGLGESIYYVVLVLNAIMWQAFFLGAIGVVFCASSLLSGILIAVLLPLTEVLAVVFYKEKFQAEKGVSLVLSLWGFVSYFYGEIKHAKAEKKKRSLEIEMGQTIEGLPAP</sequence>
<feature type="transmembrane region" description="Helical" evidence="7">
    <location>
        <begin position="226"/>
        <end position="248"/>
    </location>
</feature>
<dbReference type="GO" id="GO:0016020">
    <property type="term" value="C:membrane"/>
    <property type="evidence" value="ECO:0007669"/>
    <property type="project" value="UniProtKB-SubCell"/>
</dbReference>
<gene>
    <name evidence="10" type="primary">11424395</name>
    <name evidence="8" type="ordered locus">MTR_3g099740</name>
    <name evidence="9" type="ORF">MtrunA17_Chr3g0132551</name>
</gene>
<dbReference type="EnsemblPlants" id="AES73111">
    <property type="protein sequence ID" value="AES73111"/>
    <property type="gene ID" value="MTR_3g099740"/>
</dbReference>
<dbReference type="Pfam" id="PF16913">
    <property type="entry name" value="PUNUT"/>
    <property type="match status" value="1"/>
</dbReference>
<dbReference type="GO" id="GO:0005345">
    <property type="term" value="F:purine nucleobase transmembrane transporter activity"/>
    <property type="evidence" value="ECO:0007669"/>
    <property type="project" value="UniProtKB-UniRule"/>
</dbReference>
<dbReference type="Proteomes" id="UP000002051">
    <property type="component" value="Chromosome 3"/>
</dbReference>
<comment type="subcellular location">
    <subcellularLocation>
        <location evidence="1 7">Membrane</location>
        <topology evidence="1 7">Multi-pass membrane protein</topology>
    </subcellularLocation>
</comment>
<evidence type="ECO:0000313" key="9">
    <source>
        <dbReference type="EMBL" id="RHN70157.1"/>
    </source>
</evidence>
<dbReference type="InterPro" id="IPR030182">
    <property type="entry name" value="PUP_plant"/>
</dbReference>